<accession>A0ABT5YS12</accession>
<evidence type="ECO:0000313" key="2">
    <source>
        <dbReference type="Proteomes" id="UP001220022"/>
    </source>
</evidence>
<dbReference type="RefSeq" id="WP_275806665.1">
    <property type="nucleotide sequence ID" value="NZ_BAAANM010000005.1"/>
</dbReference>
<gene>
    <name evidence="1" type="ORF">P2L57_01130</name>
</gene>
<protein>
    <submittedName>
        <fullName evidence="1">Transcriptional regulator</fullName>
    </submittedName>
</protein>
<dbReference type="EMBL" id="JARHTQ010000001">
    <property type="protein sequence ID" value="MDF2254376.1"/>
    <property type="molecule type" value="Genomic_DNA"/>
</dbReference>
<evidence type="ECO:0000313" key="1">
    <source>
        <dbReference type="EMBL" id="MDF2254376.1"/>
    </source>
</evidence>
<proteinExistence type="predicted"/>
<keyword evidence="2" id="KW-1185">Reference proteome</keyword>
<dbReference type="Proteomes" id="UP001220022">
    <property type="component" value="Unassembled WGS sequence"/>
</dbReference>
<organism evidence="1 2">
    <name type="scientific">Streptantibioticus ferralitis</name>
    <dbReference type="NCBI Taxonomy" id="236510"/>
    <lineage>
        <taxon>Bacteria</taxon>
        <taxon>Bacillati</taxon>
        <taxon>Actinomycetota</taxon>
        <taxon>Actinomycetes</taxon>
        <taxon>Kitasatosporales</taxon>
        <taxon>Streptomycetaceae</taxon>
        <taxon>Streptantibioticus</taxon>
    </lineage>
</organism>
<reference evidence="1 2" key="1">
    <citation type="submission" date="2023-03" db="EMBL/GenBank/DDBJ databases">
        <title>Draft genome sequence of type strain Streptomyces ferralitis JCM 14344.</title>
        <authorList>
            <person name="Klaysubun C."/>
            <person name="Duangmal K."/>
        </authorList>
    </citation>
    <scope>NUCLEOTIDE SEQUENCE [LARGE SCALE GENOMIC DNA]</scope>
    <source>
        <strain evidence="1 2">JCM 14344</strain>
    </source>
</reference>
<name>A0ABT5YS12_9ACTN</name>
<comment type="caution">
    <text evidence="1">The sequence shown here is derived from an EMBL/GenBank/DDBJ whole genome shotgun (WGS) entry which is preliminary data.</text>
</comment>
<sequence length="108" mass="11755">MSETWSGTPAISGISKSQRRLAALLADVIPGAATIRVHFQNPSRTWPHPHAHDTAGGLVPPTRTQANTAARWNMRAHPNAAPWGEVHEFHRASARLASAALTVVDRRR</sequence>